<dbReference type="EMBL" id="JBANAX010000913">
    <property type="protein sequence ID" value="KAL1188734.1"/>
    <property type="molecule type" value="Genomic_DNA"/>
</dbReference>
<proteinExistence type="predicted"/>
<evidence type="ECO:0000256" key="1">
    <source>
        <dbReference type="SAM" id="MobiDB-lite"/>
    </source>
</evidence>
<dbReference type="PANTHER" id="PTHR34660:SF22">
    <property type="entry name" value="DNA LIGASE"/>
    <property type="match status" value="1"/>
</dbReference>
<feature type="compositionally biased region" description="Basic residues" evidence="1">
    <location>
        <begin position="46"/>
        <end position="67"/>
    </location>
</feature>
<accession>A0ABD0Z1Z8</accession>
<feature type="region of interest" description="Disordered" evidence="1">
    <location>
        <begin position="15"/>
        <end position="124"/>
    </location>
</feature>
<organism evidence="2 3">
    <name type="scientific">Cardamine amara subsp. amara</name>
    <dbReference type="NCBI Taxonomy" id="228776"/>
    <lineage>
        <taxon>Eukaryota</taxon>
        <taxon>Viridiplantae</taxon>
        <taxon>Streptophyta</taxon>
        <taxon>Embryophyta</taxon>
        <taxon>Tracheophyta</taxon>
        <taxon>Spermatophyta</taxon>
        <taxon>Magnoliopsida</taxon>
        <taxon>eudicotyledons</taxon>
        <taxon>Gunneridae</taxon>
        <taxon>Pentapetalae</taxon>
        <taxon>rosids</taxon>
        <taxon>malvids</taxon>
        <taxon>Brassicales</taxon>
        <taxon>Brassicaceae</taxon>
        <taxon>Cardamineae</taxon>
        <taxon>Cardamine</taxon>
    </lineage>
</organism>
<keyword evidence="3" id="KW-1185">Reference proteome</keyword>
<evidence type="ECO:0000313" key="2">
    <source>
        <dbReference type="EMBL" id="KAL1188734.1"/>
    </source>
</evidence>
<feature type="compositionally biased region" description="Basic and acidic residues" evidence="1">
    <location>
        <begin position="33"/>
        <end position="45"/>
    </location>
</feature>
<dbReference type="Proteomes" id="UP001558713">
    <property type="component" value="Unassembled WGS sequence"/>
</dbReference>
<reference evidence="2 3" key="1">
    <citation type="submission" date="2024-04" db="EMBL/GenBank/DDBJ databases">
        <title>Genome assembly C_amara_ONT_v2.</title>
        <authorList>
            <person name="Yant L."/>
            <person name="Moore C."/>
            <person name="Slenker M."/>
        </authorList>
    </citation>
    <scope>NUCLEOTIDE SEQUENCE [LARGE SCALE GENOMIC DNA]</scope>
    <source>
        <tissue evidence="2">Leaf</tissue>
    </source>
</reference>
<protein>
    <submittedName>
        <fullName evidence="2">Uncharacterized protein</fullName>
    </submittedName>
</protein>
<dbReference type="AlphaFoldDB" id="A0ABD0Z1Z8"/>
<name>A0ABD0Z1Z8_CARAN</name>
<comment type="caution">
    <text evidence="2">The sequence shown here is derived from an EMBL/GenBank/DDBJ whole genome shotgun (WGS) entry which is preliminary data.</text>
</comment>
<evidence type="ECO:0000313" key="3">
    <source>
        <dbReference type="Proteomes" id="UP001558713"/>
    </source>
</evidence>
<feature type="compositionally biased region" description="Polar residues" evidence="1">
    <location>
        <begin position="15"/>
        <end position="24"/>
    </location>
</feature>
<gene>
    <name evidence="2" type="ORF">V5N11_019074</name>
</gene>
<dbReference type="PANTHER" id="PTHR34660">
    <property type="entry name" value="MYB-LIKE PROTEIN X"/>
    <property type="match status" value="1"/>
</dbReference>
<sequence>MSRVFTCPPVLIARNQASRQNLVESTKIGRNIIDSKKTHSIEKKERKEKRKHKKERKGDKSRKHSSRKGLDGLKHKQQFLESDQLEKSSLTEELEQPQNHLGYLSDGSQNSKKRKRDISPPAVESPIPIKAASVAGNPLKIRLILKKPKVDVPVLPQEDVVCSTSGTKPLSNQDVITKPEDSLPSASAVAIAETKKIKKHRPSKEDRYNALFDDWTPPSICFVDDSKDEWLFGNKTQKMLNPKTAVKIDEVMNMRLGDSSWPRAQFLPEVGIHSLPYTVPF</sequence>